<keyword evidence="3" id="KW-1185">Reference proteome</keyword>
<sequence>MKTDNLRKSQQVEDRRGQSSASFGGCGNGGSHLLQLFFQEKAGKPS</sequence>
<evidence type="ECO:0000313" key="3">
    <source>
        <dbReference type="Proteomes" id="UP000280759"/>
    </source>
</evidence>
<feature type="region of interest" description="Disordered" evidence="1">
    <location>
        <begin position="1"/>
        <end position="28"/>
    </location>
</feature>
<dbReference type="AlphaFoldDB" id="A0A3P5Y1W7"/>
<gene>
    <name evidence="2" type="ORF">FMV2238Y02_03420</name>
</gene>
<proteinExistence type="predicted"/>
<name>A0A3P5Y1W7_STRCB</name>
<evidence type="ECO:0000256" key="1">
    <source>
        <dbReference type="SAM" id="MobiDB-lite"/>
    </source>
</evidence>
<reference evidence="2 3" key="1">
    <citation type="submission" date="2018-10" db="EMBL/GenBank/DDBJ databases">
        <authorList>
            <consortium name="Molecular Microbiology and Infection Unit (UMMI)"/>
            <person name="Machado M."/>
        </authorList>
    </citation>
    <scope>NUCLEOTIDE SEQUENCE [LARGE SCALE GENOMIC DNA]</scope>
    <source>
        <strain evidence="2">FMV2238.02</strain>
    </source>
</reference>
<protein>
    <submittedName>
        <fullName evidence="2">Uncharacterized protein</fullName>
    </submittedName>
</protein>
<dbReference type="EMBL" id="UXEP01000004">
    <property type="protein sequence ID" value="VDC41925.1"/>
    <property type="molecule type" value="Genomic_DNA"/>
</dbReference>
<feature type="compositionally biased region" description="Basic and acidic residues" evidence="1">
    <location>
        <begin position="1"/>
        <end position="17"/>
    </location>
</feature>
<dbReference type="Proteomes" id="UP000280759">
    <property type="component" value="Unassembled WGS sequence"/>
</dbReference>
<accession>A0A3P5Y1W7</accession>
<organism evidence="2 3">
    <name type="scientific">Streptococcus canis</name>
    <dbReference type="NCBI Taxonomy" id="1329"/>
    <lineage>
        <taxon>Bacteria</taxon>
        <taxon>Bacillati</taxon>
        <taxon>Bacillota</taxon>
        <taxon>Bacilli</taxon>
        <taxon>Lactobacillales</taxon>
        <taxon>Streptococcaceae</taxon>
        <taxon>Streptococcus</taxon>
    </lineage>
</organism>
<evidence type="ECO:0000313" key="2">
    <source>
        <dbReference type="EMBL" id="VDC41925.1"/>
    </source>
</evidence>